<dbReference type="EMBL" id="CAXLJL010000218">
    <property type="protein sequence ID" value="CAL5134664.1"/>
    <property type="molecule type" value="Genomic_DNA"/>
</dbReference>
<dbReference type="Pfam" id="PF17120">
    <property type="entry name" value="zf-RING_16"/>
    <property type="match status" value="1"/>
</dbReference>
<dbReference type="GO" id="GO:1904263">
    <property type="term" value="P:positive regulation of TORC1 signaling"/>
    <property type="evidence" value="ECO:0007669"/>
    <property type="project" value="TreeGrafter"/>
</dbReference>
<evidence type="ECO:0000256" key="8">
    <source>
        <dbReference type="PROSITE-ProRule" id="PRU00221"/>
    </source>
</evidence>
<feature type="region of interest" description="Disordered" evidence="9">
    <location>
        <begin position="937"/>
        <end position="1012"/>
    </location>
</feature>
<dbReference type="PROSITE" id="PS50082">
    <property type="entry name" value="WD_REPEATS_2"/>
    <property type="match status" value="2"/>
</dbReference>
<proteinExistence type="inferred from homology"/>
<dbReference type="InterPro" id="IPR019775">
    <property type="entry name" value="WD40_repeat_CS"/>
</dbReference>
<evidence type="ECO:0000313" key="12">
    <source>
        <dbReference type="Proteomes" id="UP001497525"/>
    </source>
</evidence>
<keyword evidence="4" id="KW-0677">Repeat</keyword>
<evidence type="ECO:0000256" key="2">
    <source>
        <dbReference type="ARBA" id="ARBA00022574"/>
    </source>
</evidence>
<dbReference type="GO" id="GO:0008270">
    <property type="term" value="F:zinc ion binding"/>
    <property type="evidence" value="ECO:0007669"/>
    <property type="project" value="UniProtKB-KW"/>
</dbReference>
<keyword evidence="2 8" id="KW-0853">WD repeat</keyword>
<keyword evidence="5" id="KW-0863">Zinc-finger</keyword>
<dbReference type="GO" id="GO:0061700">
    <property type="term" value="C:GATOR2 complex"/>
    <property type="evidence" value="ECO:0007669"/>
    <property type="project" value="TreeGrafter"/>
</dbReference>
<evidence type="ECO:0000256" key="4">
    <source>
        <dbReference type="ARBA" id="ARBA00022737"/>
    </source>
</evidence>
<dbReference type="PANTHER" id="PTHR46200">
    <property type="entry name" value="GATOR COMPLEX PROTEIN WDR24"/>
    <property type="match status" value="1"/>
</dbReference>
<name>A0AAV2TC37_CALDB</name>
<reference evidence="11" key="1">
    <citation type="submission" date="2024-06" db="EMBL/GenBank/DDBJ databases">
        <authorList>
            <person name="Liu X."/>
            <person name="Lenzi L."/>
            <person name="Haldenby T S."/>
            <person name="Uol C."/>
        </authorList>
    </citation>
    <scope>NUCLEOTIDE SEQUENCE</scope>
</reference>
<dbReference type="InterPro" id="IPR001680">
    <property type="entry name" value="WD40_rpt"/>
</dbReference>
<dbReference type="PANTHER" id="PTHR46200:SF1">
    <property type="entry name" value="GATOR COMPLEX PROTEIN WDR24"/>
    <property type="match status" value="1"/>
</dbReference>
<dbReference type="Pfam" id="PF00400">
    <property type="entry name" value="WD40"/>
    <property type="match status" value="2"/>
</dbReference>
<protein>
    <recommendedName>
        <fullName evidence="7">GATOR2 complex protein WDR24</fullName>
    </recommendedName>
</protein>
<dbReference type="Gene3D" id="2.130.10.10">
    <property type="entry name" value="YVTN repeat-like/Quinoprotein amine dehydrogenase"/>
    <property type="match status" value="2"/>
</dbReference>
<evidence type="ECO:0000259" key="10">
    <source>
        <dbReference type="Pfam" id="PF17120"/>
    </source>
</evidence>
<feature type="region of interest" description="Disordered" evidence="9">
    <location>
        <begin position="452"/>
        <end position="471"/>
    </location>
</feature>
<dbReference type="PROSITE" id="PS00678">
    <property type="entry name" value="WD_REPEATS_1"/>
    <property type="match status" value="1"/>
</dbReference>
<dbReference type="CDD" id="cd16693">
    <property type="entry name" value="mRING-H2-C3H3C2_WDR24"/>
    <property type="match status" value="1"/>
</dbReference>
<dbReference type="InterPro" id="IPR015943">
    <property type="entry name" value="WD40/YVTN_repeat-like_dom_sf"/>
</dbReference>
<dbReference type="SMART" id="SM00320">
    <property type="entry name" value="WD40"/>
    <property type="match status" value="6"/>
</dbReference>
<feature type="compositionally biased region" description="Polar residues" evidence="9">
    <location>
        <begin position="993"/>
        <end position="1011"/>
    </location>
</feature>
<evidence type="ECO:0000256" key="9">
    <source>
        <dbReference type="SAM" id="MobiDB-lite"/>
    </source>
</evidence>
<comment type="similarity">
    <text evidence="1">Belongs to the WD repeat WDR24 family.</text>
</comment>
<dbReference type="InterPro" id="IPR037590">
    <property type="entry name" value="WDR24"/>
</dbReference>
<accession>A0AAV2TC37</accession>
<keyword evidence="3" id="KW-0479">Metal-binding</keyword>
<evidence type="ECO:0000256" key="5">
    <source>
        <dbReference type="ARBA" id="ARBA00022771"/>
    </source>
</evidence>
<sequence>MKMTENRGNLTQKCGKGTLIYATDCVLNCLAVNPKAEMLAIAGRNCFQVLVINEDKFVHLPKNKPSSRIYVESPPNSPASQVSDTTQTTPNAAVTAVQPIATPRSHSVTDVAWSCADDILATASTGGDITLWDTSRGMSQITCFSGHTRSIHCLTFHPSNPTELITASQDGKIKLFDARDANLGNPRGIFFQRTTSPSPVRDIAYCPRQPTLFASAQENGIVSIWDTRQIARPFRAFQGHSCPIGTLDWHPNWQGSGRNWLATAGAVDHLIKVWNFSQSAPGQSNCPSLVYSVRTSNVNRIRWRPSFTTQIVSTCNQTFDLSAYLWDLRRPFMPYASFEEHKGIVTSIAWSPSETDYFYTVGRDGLLIRHCVADGLRPAENASPVALSISVQGQLAHAVSRDRALATKPPPVVDETNLVTQSPFYRAVKSSSNSLNAGSSLPCGLTEGPPGFYAAPSSESPEQFSNSSPGNISLPQMGSLHSAELFVSQAQSLLFSFKPSIDSLRHPDWTSLGSALIPNLVIALAKNYEFVGPNVNSICRHNAVVALRFGQSFLVQFWSMLRCLYGTSSMTKRRPSTGSLLAVSKPPHTNSEVLLKRSRAKRHDVSTKTDDKLCALGATTPDSGSDIRVDVSNGMQMTVGSSAPGVLHDRQPAMKSNLRLLDVLNALGVETGVVRSDSRLYSQPSEYSARRGLAHQISRGRRFSVESGSIKKETSRRLPLIELSHSTSVHEFSTRYHTTSGLVGDSAELWNVDGSATNRESDLPSPRHGHHRDQEDGSQFGREEHFVRSSATLSSTIPILTRREDDRTKRVYSPISGQQFATSVSSVQTCDSLGEPVDFLFHYSDTVTESAVSPVIPPTLPEFADKAANDGTKSPTHAQDDVVEVLGVPDDPVIMETNYIPDEAFQPPPVDKRSLCGGSFTSKDVHSDFTKDHVSLADQRDSRSCAADRTIQSERQTIPQSWRRRGKTGARNSKPKLQDRLSQQSEIGELPVKSSTGENLTQTKPSSTVPATTDDRAVRILAPFRSSSGFASQFNDQLLLLDAPKLPHIPDATPLVMQWFYDLVEAGHVQTVCTALLALGPERLHLREWIPEARVESWFTSYLELLSRFRLWTTCARIIKQCGSSKGGVDNFPYYKEVRRTLTHQNTARGLRAQENEGRKTNTGGSDSKSGDTPARCRWKSGSTGGGATLPSGGGFSAESALAPSVAALNQASTTLSIRCGQCCKPLFANEATQQLTGHAGWACSRHSSTADPANVTCAVCHLTVRGLFVWCRGCSHGGHLAHIQMWLSQRTDCPAGCGHRCEYQ</sequence>
<keyword evidence="6" id="KW-0862">Zinc</keyword>
<evidence type="ECO:0000256" key="6">
    <source>
        <dbReference type="ARBA" id="ARBA00022833"/>
    </source>
</evidence>
<evidence type="ECO:0000313" key="11">
    <source>
        <dbReference type="EMBL" id="CAL5134664.1"/>
    </source>
</evidence>
<feature type="domain" description="WDR59/RTC1-like RING zinc finger" evidence="10">
    <location>
        <begin position="1256"/>
        <end position="1304"/>
    </location>
</feature>
<dbReference type="GO" id="GO:0016239">
    <property type="term" value="P:positive regulation of macroautophagy"/>
    <property type="evidence" value="ECO:0007669"/>
    <property type="project" value="TreeGrafter"/>
</dbReference>
<dbReference type="InterPro" id="IPR036322">
    <property type="entry name" value="WD40_repeat_dom_sf"/>
</dbReference>
<dbReference type="Proteomes" id="UP001497525">
    <property type="component" value="Unassembled WGS sequence"/>
</dbReference>
<feature type="repeat" description="WD" evidence="8">
    <location>
        <begin position="101"/>
        <end position="142"/>
    </location>
</feature>
<feature type="region of interest" description="Disordered" evidence="9">
    <location>
        <begin position="1145"/>
        <end position="1186"/>
    </location>
</feature>
<gene>
    <name evidence="11" type="ORF">CDAUBV1_LOCUS8519</name>
</gene>
<dbReference type="GO" id="GO:0005774">
    <property type="term" value="C:vacuolar membrane"/>
    <property type="evidence" value="ECO:0007669"/>
    <property type="project" value="TreeGrafter"/>
</dbReference>
<feature type="repeat" description="WD" evidence="8">
    <location>
        <begin position="144"/>
        <end position="177"/>
    </location>
</feature>
<feature type="region of interest" description="Disordered" evidence="9">
    <location>
        <begin position="755"/>
        <end position="785"/>
    </location>
</feature>
<dbReference type="PROSITE" id="PS50294">
    <property type="entry name" value="WD_REPEATS_REGION"/>
    <property type="match status" value="1"/>
</dbReference>
<dbReference type="GO" id="GO:0005829">
    <property type="term" value="C:cytosol"/>
    <property type="evidence" value="ECO:0007669"/>
    <property type="project" value="TreeGrafter"/>
</dbReference>
<feature type="compositionally biased region" description="Low complexity" evidence="9">
    <location>
        <begin position="456"/>
        <end position="469"/>
    </location>
</feature>
<comment type="caution">
    <text evidence="11">The sequence shown here is derived from an EMBL/GenBank/DDBJ whole genome shotgun (WGS) entry which is preliminary data.</text>
</comment>
<dbReference type="InterPro" id="IPR049566">
    <property type="entry name" value="WDR59_RTC1-like_RING_Znf"/>
</dbReference>
<dbReference type="SUPFAM" id="SSF50978">
    <property type="entry name" value="WD40 repeat-like"/>
    <property type="match status" value="1"/>
</dbReference>
<evidence type="ECO:0000256" key="1">
    <source>
        <dbReference type="ARBA" id="ARBA00008134"/>
    </source>
</evidence>
<organism evidence="11 12">
    <name type="scientific">Calicophoron daubneyi</name>
    <name type="common">Rumen fluke</name>
    <name type="synonym">Paramphistomum daubneyi</name>
    <dbReference type="NCBI Taxonomy" id="300641"/>
    <lineage>
        <taxon>Eukaryota</taxon>
        <taxon>Metazoa</taxon>
        <taxon>Spiralia</taxon>
        <taxon>Lophotrochozoa</taxon>
        <taxon>Platyhelminthes</taxon>
        <taxon>Trematoda</taxon>
        <taxon>Digenea</taxon>
        <taxon>Plagiorchiida</taxon>
        <taxon>Pronocephalata</taxon>
        <taxon>Paramphistomoidea</taxon>
        <taxon>Paramphistomidae</taxon>
        <taxon>Calicophoron</taxon>
    </lineage>
</organism>
<feature type="region of interest" description="Disordered" evidence="9">
    <location>
        <begin position="65"/>
        <end position="89"/>
    </location>
</feature>
<evidence type="ECO:0000256" key="3">
    <source>
        <dbReference type="ARBA" id="ARBA00022723"/>
    </source>
</evidence>
<evidence type="ECO:0000256" key="7">
    <source>
        <dbReference type="ARBA" id="ARBA00040269"/>
    </source>
</evidence>
<dbReference type="GO" id="GO:0034198">
    <property type="term" value="P:cellular response to amino acid starvation"/>
    <property type="evidence" value="ECO:0007669"/>
    <property type="project" value="TreeGrafter"/>
</dbReference>
<feature type="compositionally biased region" description="Polar residues" evidence="9">
    <location>
        <begin position="78"/>
        <end position="89"/>
    </location>
</feature>